<dbReference type="eggNOG" id="ENOG502RCT7">
    <property type="taxonomic scope" value="Eukaryota"/>
</dbReference>
<dbReference type="SUPFAM" id="SSF50998">
    <property type="entry name" value="Quinoprotein alcohol dehydrogenase-like"/>
    <property type="match status" value="1"/>
</dbReference>
<dbReference type="OMA" id="VDCFNFV"/>
<keyword evidence="2" id="KW-1185">Reference proteome</keyword>
<dbReference type="AlphaFoldDB" id="F0ZCE2"/>
<organism evidence="1 2">
    <name type="scientific">Dictyostelium purpureum</name>
    <name type="common">Slime mold</name>
    <dbReference type="NCBI Taxonomy" id="5786"/>
    <lineage>
        <taxon>Eukaryota</taxon>
        <taxon>Amoebozoa</taxon>
        <taxon>Evosea</taxon>
        <taxon>Eumycetozoa</taxon>
        <taxon>Dictyostelia</taxon>
        <taxon>Dictyosteliales</taxon>
        <taxon>Dictyosteliaceae</taxon>
        <taxon>Dictyostelium</taxon>
    </lineage>
</organism>
<dbReference type="KEGG" id="dpp:DICPUDRAFT_148941"/>
<dbReference type="RefSeq" id="XP_003285090.1">
    <property type="nucleotide sequence ID" value="XM_003285042.1"/>
</dbReference>
<dbReference type="InterPro" id="IPR011047">
    <property type="entry name" value="Quinoprotein_ADH-like_sf"/>
</dbReference>
<dbReference type="OrthoDB" id="22314at2759"/>
<sequence>MAEYPKFATKGTPFSISFNNDIKDNKVIGIYNQHYAVCLKGNDGGIITLYDLNNNNQQFKQFSNVCKKHKDCDRVAKIIDNDTVFIECFFSDDYYHYSMINLSNDQLYESENYFYGRAKPTSNCMLTEWSRINLPSSQDPNVKVELIKVDCFNFVTGQGEFVCAFRPIPGEIFTWISINKEKTKLFVSSLFRGDTTISVRSIESSKSADNIIELWTLGKGDQLLSLNLQDDQKVIIHSKLSIIVYDMPTNKYWYIKPEPGSITEVGSLVQVIDNILVHWYKHRINEQGYLFLNFWDIQQGVSIKSIKVDPKYASNNPPVSITSNNDKSKLLVINNNEIHTLDFN</sequence>
<proteinExistence type="predicted"/>
<dbReference type="EMBL" id="GL870977">
    <property type="protein sequence ID" value="EGC38429.1"/>
    <property type="molecule type" value="Genomic_DNA"/>
</dbReference>
<dbReference type="InParanoid" id="F0ZCE2"/>
<reference evidence="2" key="1">
    <citation type="journal article" date="2011" name="Genome Biol.">
        <title>Comparative genomics of the social amoebae Dictyostelium discoideum and Dictyostelium purpureum.</title>
        <authorList>
            <consortium name="US DOE Joint Genome Institute (JGI-PGF)"/>
            <person name="Sucgang R."/>
            <person name="Kuo A."/>
            <person name="Tian X."/>
            <person name="Salerno W."/>
            <person name="Parikh A."/>
            <person name="Feasley C.L."/>
            <person name="Dalin E."/>
            <person name="Tu H."/>
            <person name="Huang E."/>
            <person name="Barry K."/>
            <person name="Lindquist E."/>
            <person name="Shapiro H."/>
            <person name="Bruce D."/>
            <person name="Schmutz J."/>
            <person name="Salamov A."/>
            <person name="Fey P."/>
            <person name="Gaudet P."/>
            <person name="Anjard C."/>
            <person name="Babu M.M."/>
            <person name="Basu S."/>
            <person name="Bushmanova Y."/>
            <person name="van der Wel H."/>
            <person name="Katoh-Kurasawa M."/>
            <person name="Dinh C."/>
            <person name="Coutinho P.M."/>
            <person name="Saito T."/>
            <person name="Elias M."/>
            <person name="Schaap P."/>
            <person name="Kay R.R."/>
            <person name="Henrissat B."/>
            <person name="Eichinger L."/>
            <person name="Rivero F."/>
            <person name="Putnam N.H."/>
            <person name="West C.M."/>
            <person name="Loomis W.F."/>
            <person name="Chisholm R.L."/>
            <person name="Shaulsky G."/>
            <person name="Strassmann J.E."/>
            <person name="Queller D.C."/>
            <person name="Kuspa A."/>
            <person name="Grigoriev I.V."/>
        </authorList>
    </citation>
    <scope>NUCLEOTIDE SEQUENCE [LARGE SCALE GENOMIC DNA]</scope>
    <source>
        <strain evidence="2">QSDP1</strain>
    </source>
</reference>
<dbReference type="Proteomes" id="UP000001064">
    <property type="component" value="Unassembled WGS sequence"/>
</dbReference>
<dbReference type="FunCoup" id="F0ZCE2">
    <property type="interactions" value="936"/>
</dbReference>
<evidence type="ECO:0000313" key="2">
    <source>
        <dbReference type="Proteomes" id="UP000001064"/>
    </source>
</evidence>
<dbReference type="VEuPathDB" id="AmoebaDB:DICPUDRAFT_148941"/>
<protein>
    <submittedName>
        <fullName evidence="1">Uncharacterized protein</fullName>
    </submittedName>
</protein>
<dbReference type="GeneID" id="10502230"/>
<name>F0ZCE2_DICPU</name>
<gene>
    <name evidence="1" type="ORF">DICPUDRAFT_148941</name>
</gene>
<accession>F0ZCE2</accession>
<evidence type="ECO:0000313" key="1">
    <source>
        <dbReference type="EMBL" id="EGC38429.1"/>
    </source>
</evidence>